<keyword evidence="7" id="KW-0175">Coiled coil</keyword>
<dbReference type="InterPro" id="IPR036097">
    <property type="entry name" value="HisK_dim/P_sf"/>
</dbReference>
<evidence type="ECO:0000259" key="8">
    <source>
        <dbReference type="PROSITE" id="PS50109"/>
    </source>
</evidence>
<dbReference type="Gene3D" id="3.30.565.10">
    <property type="entry name" value="Histidine kinase-like ATPase, C-terminal domain"/>
    <property type="match status" value="1"/>
</dbReference>
<name>A0A3S3XCL1_9SPHI</name>
<dbReference type="Pfam" id="PF02518">
    <property type="entry name" value="HATPase_c"/>
    <property type="match status" value="1"/>
</dbReference>
<organism evidence="9 10">
    <name type="scientific">Mucilaginibacter gilvus</name>
    <dbReference type="NCBI Taxonomy" id="2305909"/>
    <lineage>
        <taxon>Bacteria</taxon>
        <taxon>Pseudomonadati</taxon>
        <taxon>Bacteroidota</taxon>
        <taxon>Sphingobacteriia</taxon>
        <taxon>Sphingobacteriales</taxon>
        <taxon>Sphingobacteriaceae</taxon>
        <taxon>Mucilaginibacter</taxon>
    </lineage>
</organism>
<dbReference type="GO" id="GO:0000155">
    <property type="term" value="F:phosphorelay sensor kinase activity"/>
    <property type="evidence" value="ECO:0007669"/>
    <property type="project" value="InterPro"/>
</dbReference>
<dbReference type="Gene3D" id="3.30.450.20">
    <property type="entry name" value="PAS domain"/>
    <property type="match status" value="1"/>
</dbReference>
<evidence type="ECO:0000256" key="2">
    <source>
        <dbReference type="ARBA" id="ARBA00012438"/>
    </source>
</evidence>
<dbReference type="PANTHER" id="PTHR43711">
    <property type="entry name" value="TWO-COMPONENT HISTIDINE KINASE"/>
    <property type="match status" value="1"/>
</dbReference>
<dbReference type="OrthoDB" id="9813151at2"/>
<comment type="catalytic activity">
    <reaction evidence="1">
        <text>ATP + protein L-histidine = ADP + protein N-phospho-L-histidine.</text>
        <dbReference type="EC" id="2.7.13.3"/>
    </reaction>
</comment>
<evidence type="ECO:0000256" key="7">
    <source>
        <dbReference type="SAM" id="Coils"/>
    </source>
</evidence>
<dbReference type="AlphaFoldDB" id="A0A3S3XCL1"/>
<dbReference type="CDD" id="cd00075">
    <property type="entry name" value="HATPase"/>
    <property type="match status" value="1"/>
</dbReference>
<accession>A0A3S3XCL1</accession>
<keyword evidence="5 9" id="KW-0418">Kinase</keyword>
<dbReference type="PANTHER" id="PTHR43711:SF1">
    <property type="entry name" value="HISTIDINE KINASE 1"/>
    <property type="match status" value="1"/>
</dbReference>
<gene>
    <name evidence="9" type="ORF">EPL05_03395</name>
</gene>
<sequence length="601" mass="67088">MQDGKISGLTMPRVLNVNEELTMFLEAAGLNGVSTDQNLLVLKAFGDTTCYLKDDNFNFNLNELLPNEVAMFVKAAAHKAITSKQRVTLHDLNFEGNHSVNIVINPVFNGDMKAQQLLILFTKNKKKLKDNSLIGPGDMKQLTREHLASLEQELADAKSNLEAAYESINFSNENIQAYNEELQSANEEMQSANEELQSVNEELQTINKEQQETNAELTESNDDLNNYFRSNTNGQLFVDNNLLLKKYSPGALKHINLRESDIGRPLADITTNIKFETLIADILQIMQDGQTITREAESSEGKTYQVMTMPYIRQNTGKTDGAIISFYDISELKKLLAALGISNKSLADSVTAIEQSSEIISKSLEKEKHLNVLKSRFVSMASHEFKTPLTSIQLSAELIGRLAQDLDHPIIKKYTETIKNAAKNLTNILNDFLSLELLETGNINPILSEFDVVKFAEDITEDMQSLAKKEQQIVFRHTGQGHLVTLNSSLLKNCLINLISNAIKYSGPDSLIEFRTKTTGSYLTIIIKDNGIGIPKEDQQHLFEAFFRAHNTGNIPGTGLGLNIVTRYVALMNGKVRFKSQVNEGTTFTITFPIRPNFPGN</sequence>
<dbReference type="RefSeq" id="WP_128532127.1">
    <property type="nucleotide sequence ID" value="NZ_SBIW01000002.1"/>
</dbReference>
<keyword evidence="10" id="KW-1185">Reference proteome</keyword>
<reference evidence="9 10" key="1">
    <citation type="submission" date="2019-01" db="EMBL/GenBank/DDBJ databases">
        <title>Mucilaginibacter antarcticum sp. nov., isolated from antarctic soil.</title>
        <authorList>
            <person name="Yan Y.-Q."/>
            <person name="Du Z.-J."/>
        </authorList>
    </citation>
    <scope>NUCLEOTIDE SEQUENCE [LARGE SCALE GENOMIC DNA]</scope>
    <source>
        <strain evidence="9 10">F01003</strain>
    </source>
</reference>
<keyword evidence="6" id="KW-0902">Two-component regulatory system</keyword>
<feature type="coiled-coil region" evidence="7">
    <location>
        <begin position="140"/>
        <end position="227"/>
    </location>
</feature>
<dbReference type="Pfam" id="PF13596">
    <property type="entry name" value="PAS_10"/>
    <property type="match status" value="1"/>
</dbReference>
<evidence type="ECO:0000256" key="6">
    <source>
        <dbReference type="ARBA" id="ARBA00023012"/>
    </source>
</evidence>
<evidence type="ECO:0000256" key="1">
    <source>
        <dbReference type="ARBA" id="ARBA00000085"/>
    </source>
</evidence>
<keyword evidence="4" id="KW-0808">Transferase</keyword>
<dbReference type="EMBL" id="SBIW01000002">
    <property type="protein sequence ID" value="RWY55432.1"/>
    <property type="molecule type" value="Genomic_DNA"/>
</dbReference>
<dbReference type="CDD" id="cd00082">
    <property type="entry name" value="HisKA"/>
    <property type="match status" value="1"/>
</dbReference>
<evidence type="ECO:0000313" key="9">
    <source>
        <dbReference type="EMBL" id="RWY55432.1"/>
    </source>
</evidence>
<proteinExistence type="predicted"/>
<protein>
    <recommendedName>
        <fullName evidence="2">histidine kinase</fullName>
        <ecNumber evidence="2">2.7.13.3</ecNumber>
    </recommendedName>
</protein>
<dbReference type="EC" id="2.7.13.3" evidence="2"/>
<dbReference type="SUPFAM" id="SSF47384">
    <property type="entry name" value="Homodimeric domain of signal transducing histidine kinase"/>
    <property type="match status" value="1"/>
</dbReference>
<dbReference type="SMART" id="SM00388">
    <property type="entry name" value="HisKA"/>
    <property type="match status" value="1"/>
</dbReference>
<dbReference type="Pfam" id="PF00512">
    <property type="entry name" value="HisKA"/>
    <property type="match status" value="1"/>
</dbReference>
<dbReference type="InterPro" id="IPR003594">
    <property type="entry name" value="HATPase_dom"/>
</dbReference>
<feature type="domain" description="Histidine kinase" evidence="8">
    <location>
        <begin position="380"/>
        <end position="596"/>
    </location>
</feature>
<dbReference type="Gene3D" id="1.10.287.130">
    <property type="match status" value="1"/>
</dbReference>
<dbReference type="SMART" id="SM00387">
    <property type="entry name" value="HATPase_c"/>
    <property type="match status" value="1"/>
</dbReference>
<dbReference type="SUPFAM" id="SSF55874">
    <property type="entry name" value="ATPase domain of HSP90 chaperone/DNA topoisomerase II/histidine kinase"/>
    <property type="match status" value="1"/>
</dbReference>
<dbReference type="InterPro" id="IPR036890">
    <property type="entry name" value="HATPase_C_sf"/>
</dbReference>
<evidence type="ECO:0000256" key="3">
    <source>
        <dbReference type="ARBA" id="ARBA00022553"/>
    </source>
</evidence>
<comment type="caution">
    <text evidence="9">The sequence shown here is derived from an EMBL/GenBank/DDBJ whole genome shotgun (WGS) entry which is preliminary data.</text>
</comment>
<evidence type="ECO:0000256" key="4">
    <source>
        <dbReference type="ARBA" id="ARBA00022679"/>
    </source>
</evidence>
<dbReference type="PRINTS" id="PR00344">
    <property type="entry name" value="BCTRLSENSOR"/>
</dbReference>
<keyword evidence="3" id="KW-0597">Phosphoprotein</keyword>
<dbReference type="Proteomes" id="UP000286701">
    <property type="component" value="Unassembled WGS sequence"/>
</dbReference>
<dbReference type="PROSITE" id="PS50109">
    <property type="entry name" value="HIS_KIN"/>
    <property type="match status" value="1"/>
</dbReference>
<dbReference type="InterPro" id="IPR003661">
    <property type="entry name" value="HisK_dim/P_dom"/>
</dbReference>
<dbReference type="InterPro" id="IPR005467">
    <property type="entry name" value="His_kinase_dom"/>
</dbReference>
<evidence type="ECO:0000313" key="10">
    <source>
        <dbReference type="Proteomes" id="UP000286701"/>
    </source>
</evidence>
<dbReference type="InterPro" id="IPR004358">
    <property type="entry name" value="Sig_transdc_His_kin-like_C"/>
</dbReference>
<dbReference type="FunFam" id="3.30.565.10:FF:000006">
    <property type="entry name" value="Sensor histidine kinase WalK"/>
    <property type="match status" value="1"/>
</dbReference>
<dbReference type="InterPro" id="IPR050736">
    <property type="entry name" value="Sensor_HK_Regulatory"/>
</dbReference>
<evidence type="ECO:0000256" key="5">
    <source>
        <dbReference type="ARBA" id="ARBA00022777"/>
    </source>
</evidence>